<sequence>MAMLEMEKNPEAKIVVEPSRIDKNIAASIAVRTYCRGWFKRVCDATPLNQELIYIPYWIGQGRLILRSAFGEHLSRRLFACDGWKGDPGVVQGTLPQFSLLDIGIAEHVVSCRITAEQAAGRIKEQSFRFASGRFLTAQIHELSLELIYKPYWAIKVRTGAGHHFWRLVSADVGMVTYRFDPELEDMLKDARVLS</sequence>
<reference evidence="1" key="1">
    <citation type="submission" date="2020-10" db="EMBL/GenBank/DDBJ databases">
        <authorList>
            <person name="Kadnikov V."/>
            <person name="Beletsky A.V."/>
            <person name="Mardanov A.V."/>
            <person name="Karnachuk O.V."/>
            <person name="Ravin N.V."/>
        </authorList>
    </citation>
    <scope>NUCLEOTIDE SEQUENCE</scope>
    <source>
        <strain evidence="1">Bu02</strain>
    </source>
</reference>
<reference evidence="1" key="2">
    <citation type="journal article" date="2023" name="Biology">
        <title>Prokaryotic Life Associated with Coal-Fire Gas Vents Revealed by Metagenomics.</title>
        <authorList>
            <person name="Kadnikov V.V."/>
            <person name="Mardanov A.V."/>
            <person name="Beletsky A.V."/>
            <person name="Karnachuk O.V."/>
            <person name="Ravin N.V."/>
        </authorList>
    </citation>
    <scope>NUCLEOTIDE SEQUENCE</scope>
    <source>
        <strain evidence="1">Bu02</strain>
    </source>
</reference>
<dbReference type="KEGG" id="fcz:IMF26_04735"/>
<accession>A0AAT9LEA3</accession>
<dbReference type="AlphaFoldDB" id="A0AAT9LEA3"/>
<organism evidence="1">
    <name type="scientific">Candidatus Fermentithermobacillus carboniphilus</name>
    <dbReference type="NCBI Taxonomy" id="3085328"/>
    <lineage>
        <taxon>Bacteria</taxon>
        <taxon>Bacillati</taxon>
        <taxon>Bacillota</taxon>
        <taxon>Candidatus Fermentithermobacillia</taxon>
        <taxon>Candidatus Fermentithermobacillales</taxon>
        <taxon>Candidatus Fermentithermobacillaceae</taxon>
        <taxon>Candidatus Fermentithermobacillus</taxon>
    </lineage>
</organism>
<protein>
    <submittedName>
        <fullName evidence="1">Uncharacterized protein</fullName>
    </submittedName>
</protein>
<proteinExistence type="predicted"/>
<dbReference type="EMBL" id="CP062796">
    <property type="protein sequence ID" value="QUL99364.1"/>
    <property type="molecule type" value="Genomic_DNA"/>
</dbReference>
<gene>
    <name evidence="1" type="ORF">IMF26_04735</name>
</gene>
<evidence type="ECO:0000313" key="1">
    <source>
        <dbReference type="EMBL" id="QUL99364.1"/>
    </source>
</evidence>
<name>A0AAT9LEA3_9FIRM</name>